<protein>
    <submittedName>
        <fullName evidence="5">BamA/TamA family outer membrane protein</fullName>
    </submittedName>
</protein>
<keyword evidence="3" id="KW-0732">Signal</keyword>
<comment type="subcellular location">
    <subcellularLocation>
        <location evidence="1">Membrane</location>
    </subcellularLocation>
</comment>
<organism evidence="5 6">
    <name type="scientific">Gilvimarinus xylanilyticus</name>
    <dbReference type="NCBI Taxonomy" id="2944139"/>
    <lineage>
        <taxon>Bacteria</taxon>
        <taxon>Pseudomonadati</taxon>
        <taxon>Pseudomonadota</taxon>
        <taxon>Gammaproteobacteria</taxon>
        <taxon>Cellvibrionales</taxon>
        <taxon>Cellvibrionaceae</taxon>
        <taxon>Gilvimarinus</taxon>
    </lineage>
</organism>
<dbReference type="Proteomes" id="UP001139319">
    <property type="component" value="Unassembled WGS sequence"/>
</dbReference>
<evidence type="ECO:0000256" key="2">
    <source>
        <dbReference type="ARBA" id="ARBA00023136"/>
    </source>
</evidence>
<gene>
    <name evidence="5" type="ORF">M6D89_11220</name>
</gene>
<dbReference type="Pfam" id="PF01103">
    <property type="entry name" value="Omp85"/>
    <property type="match status" value="1"/>
</dbReference>
<feature type="chain" id="PRO_5040907376" evidence="3">
    <location>
        <begin position="24"/>
        <end position="396"/>
    </location>
</feature>
<dbReference type="SUPFAM" id="SSF56935">
    <property type="entry name" value="Porins"/>
    <property type="match status" value="1"/>
</dbReference>
<accession>A0A9X2HY55</accession>
<keyword evidence="2" id="KW-0472">Membrane</keyword>
<sequence length="396" mass="43813">MKLPAPIKAATLLLACSASQSYAISEEFIDPEDGMLDASQFLSQHMLGFLPVPIIITEPATGNGLGVMGVFFHESEAQKQGKQTTGIIPENISVLGAAATENGSKFGGAGHMGFWRGDTIRYKGGIGYPDMNLDFYRIANVDLQNPIELNVSGPAILQKLTFRLGDSKWFAGFYQTYQHMETKLAEDINIDLLPDDELNEKVEAFLQNRLNISEDTSGLGLILEYDSRDNPMNPEAGYNYRARAVRFDDAIGSDLNYTQYQFTGLNYWKLSDTFNLGLRLDYQSVEAASGETLPPYALPGLRMRGVPAARYQNNQAFITEIEATYKLTPRWHLKGFGGAGFVADSWSNLTSDAEDVESYGTGFRYLIAKRYGFTMGVDVAWGPEESAYYIQAGSSW</sequence>
<feature type="domain" description="Bacterial surface antigen (D15)" evidence="4">
    <location>
        <begin position="207"/>
        <end position="296"/>
    </location>
</feature>
<name>A0A9X2HY55_9GAMM</name>
<evidence type="ECO:0000256" key="1">
    <source>
        <dbReference type="ARBA" id="ARBA00004370"/>
    </source>
</evidence>
<proteinExistence type="predicted"/>
<evidence type="ECO:0000313" key="5">
    <source>
        <dbReference type="EMBL" id="MCP8899869.1"/>
    </source>
</evidence>
<dbReference type="GO" id="GO:0019867">
    <property type="term" value="C:outer membrane"/>
    <property type="evidence" value="ECO:0007669"/>
    <property type="project" value="InterPro"/>
</dbReference>
<evidence type="ECO:0000313" key="6">
    <source>
        <dbReference type="Proteomes" id="UP001139319"/>
    </source>
</evidence>
<keyword evidence="6" id="KW-1185">Reference proteome</keyword>
<evidence type="ECO:0000259" key="4">
    <source>
        <dbReference type="Pfam" id="PF01103"/>
    </source>
</evidence>
<reference evidence="5" key="2">
    <citation type="submission" date="2023-01" db="EMBL/GenBank/DDBJ databases">
        <title>Gilvimarinus xylanilyticus HB14 isolated from Caulerpa lentillifera aquaculture base in Hainan, China.</title>
        <authorList>
            <person name="Zhang Y.-J."/>
        </authorList>
    </citation>
    <scope>NUCLEOTIDE SEQUENCE</scope>
    <source>
        <strain evidence="5">HB14</strain>
    </source>
</reference>
<dbReference type="InterPro" id="IPR000184">
    <property type="entry name" value="Bac_surfAg_D15"/>
</dbReference>
<evidence type="ECO:0000256" key="3">
    <source>
        <dbReference type="SAM" id="SignalP"/>
    </source>
</evidence>
<dbReference type="RefSeq" id="WP_253968165.1">
    <property type="nucleotide sequence ID" value="NZ_JAMFTH010000003.1"/>
</dbReference>
<dbReference type="Gene3D" id="2.40.160.50">
    <property type="entry name" value="membrane protein fhac: a member of the omp85/tpsb transporter family"/>
    <property type="match status" value="1"/>
</dbReference>
<comment type="caution">
    <text evidence="5">The sequence shown here is derived from an EMBL/GenBank/DDBJ whole genome shotgun (WGS) entry which is preliminary data.</text>
</comment>
<reference evidence="5" key="1">
    <citation type="submission" date="2022-05" db="EMBL/GenBank/DDBJ databases">
        <authorList>
            <person name="Sun H.-N."/>
        </authorList>
    </citation>
    <scope>NUCLEOTIDE SEQUENCE</scope>
    <source>
        <strain evidence="5">HB14</strain>
    </source>
</reference>
<dbReference type="EMBL" id="JAMFTH010000003">
    <property type="protein sequence ID" value="MCP8899869.1"/>
    <property type="molecule type" value="Genomic_DNA"/>
</dbReference>
<feature type="signal peptide" evidence="3">
    <location>
        <begin position="1"/>
        <end position="23"/>
    </location>
</feature>
<dbReference type="AlphaFoldDB" id="A0A9X2HY55"/>